<dbReference type="Proteomes" id="UP000485484">
    <property type="component" value="Unassembled WGS sequence"/>
</dbReference>
<dbReference type="Pfam" id="PF07963">
    <property type="entry name" value="N_methyl"/>
    <property type="match status" value="1"/>
</dbReference>
<dbReference type="InterPro" id="IPR012902">
    <property type="entry name" value="N_methyl_site"/>
</dbReference>
<dbReference type="PANTHER" id="PTHR30093">
    <property type="entry name" value="GENERAL SECRETION PATHWAY PROTEIN G"/>
    <property type="match status" value="1"/>
</dbReference>
<dbReference type="AlphaFoldDB" id="A0A1V5MJ85"/>
<dbReference type="Gene3D" id="3.30.700.10">
    <property type="entry name" value="Glycoprotein, Type 4 Pilin"/>
    <property type="match status" value="1"/>
</dbReference>
<comment type="caution">
    <text evidence="2">The sequence shown here is derived from an EMBL/GenBank/DDBJ whole genome shotgun (WGS) entry which is preliminary data.</text>
</comment>
<dbReference type="GO" id="GO:0015627">
    <property type="term" value="C:type II protein secretion system complex"/>
    <property type="evidence" value="ECO:0007669"/>
    <property type="project" value="InterPro"/>
</dbReference>
<name>A0A1V5MJ85_UNCT6</name>
<dbReference type="InterPro" id="IPR027558">
    <property type="entry name" value="Pre_pil_HX9DG_C"/>
</dbReference>
<sequence length="245" mass="27551">MRKLKKAGFTLIELLVVVAIIAILAALLLPALNAAREKAYAAQCMSNLKQLGTTMRIYWNDNDDYLLASWWGDVGVSRPSYPEMLYNENYVKNQEALRCPKFGTKAMDRRAYCYPSRGSMGEGYYTGTSGGSGLFLFVFDYPANGNWPNKMATTRYRAKDVRRPERLIFSMCGTLAGNTNIGNYQYTFSSVGSNGTSYYSPGSYYGLCTGVPTHRGGTNFLFYDGHVEFLTTDQCKDTNYWYNNP</sequence>
<evidence type="ECO:0000313" key="2">
    <source>
        <dbReference type="EMBL" id="OPZ93162.1"/>
    </source>
</evidence>
<dbReference type="EMBL" id="MWAK01000041">
    <property type="protein sequence ID" value="OPZ93162.1"/>
    <property type="molecule type" value="Genomic_DNA"/>
</dbReference>
<gene>
    <name evidence="2" type="primary">epsG_2</name>
    <name evidence="2" type="ORF">BWY73_00458</name>
</gene>
<dbReference type="PRINTS" id="PR00813">
    <property type="entry name" value="BCTERIALGSPG"/>
</dbReference>
<proteinExistence type="predicted"/>
<organism evidence="2">
    <name type="scientific">candidate division TA06 bacterium ADurb.Bin417</name>
    <dbReference type="NCBI Taxonomy" id="1852828"/>
    <lineage>
        <taxon>Bacteria</taxon>
        <taxon>Bacteria division TA06</taxon>
    </lineage>
</organism>
<dbReference type="NCBIfam" id="TIGR04294">
    <property type="entry name" value="pre_pil_HX9DG"/>
    <property type="match status" value="1"/>
</dbReference>
<keyword evidence="1" id="KW-0488">Methylation</keyword>
<dbReference type="PANTHER" id="PTHR30093:SF2">
    <property type="entry name" value="TYPE II SECRETION SYSTEM PROTEIN H"/>
    <property type="match status" value="1"/>
</dbReference>
<protein>
    <submittedName>
        <fullName evidence="2">Type II secretion system protein G</fullName>
    </submittedName>
</protein>
<dbReference type="NCBIfam" id="TIGR02532">
    <property type="entry name" value="IV_pilin_GFxxxE"/>
    <property type="match status" value="1"/>
</dbReference>
<dbReference type="SUPFAM" id="SSF54523">
    <property type="entry name" value="Pili subunits"/>
    <property type="match status" value="1"/>
</dbReference>
<reference evidence="2" key="1">
    <citation type="submission" date="2017-02" db="EMBL/GenBank/DDBJ databases">
        <title>Delving into the versatile metabolic prowess of the omnipresent phylum Bacteroidetes.</title>
        <authorList>
            <person name="Nobu M.K."/>
            <person name="Mei R."/>
            <person name="Narihiro T."/>
            <person name="Kuroda K."/>
            <person name="Liu W.-T."/>
        </authorList>
    </citation>
    <scope>NUCLEOTIDE SEQUENCE</scope>
    <source>
        <strain evidence="2">ADurb.Bin417</strain>
    </source>
</reference>
<evidence type="ECO:0000256" key="1">
    <source>
        <dbReference type="ARBA" id="ARBA00022481"/>
    </source>
</evidence>
<dbReference type="InterPro" id="IPR000983">
    <property type="entry name" value="Bac_GSPG_pilin"/>
</dbReference>
<dbReference type="InterPro" id="IPR045584">
    <property type="entry name" value="Pilin-like"/>
</dbReference>
<dbReference type="PROSITE" id="PS00409">
    <property type="entry name" value="PROKAR_NTER_METHYL"/>
    <property type="match status" value="1"/>
</dbReference>
<accession>A0A1V5MJ85</accession>
<dbReference type="GO" id="GO:0015628">
    <property type="term" value="P:protein secretion by the type II secretion system"/>
    <property type="evidence" value="ECO:0007669"/>
    <property type="project" value="InterPro"/>
</dbReference>